<dbReference type="KEGG" id="emar:D1013_13715"/>
<dbReference type="EMBL" id="CP032050">
    <property type="protein sequence ID" value="AYN68359.1"/>
    <property type="molecule type" value="Genomic_DNA"/>
</dbReference>
<name>A0A3G2L7W1_9FLAO</name>
<evidence type="ECO:0000313" key="1">
    <source>
        <dbReference type="EMBL" id="AYN68359.1"/>
    </source>
</evidence>
<reference evidence="1 2" key="1">
    <citation type="submission" date="2018-08" db="EMBL/GenBank/DDBJ databases">
        <title>The reduced genetic potential of extracellular carbohydrate catabolism in Euzebyella marina RN62, a Flavobacteriia bacterium isolated from the hadal water.</title>
        <authorList>
            <person name="Xue C."/>
        </authorList>
    </citation>
    <scope>NUCLEOTIDE SEQUENCE [LARGE SCALE GENOMIC DNA]</scope>
    <source>
        <strain evidence="1 2">RN62</strain>
    </source>
</reference>
<keyword evidence="2" id="KW-1185">Reference proteome</keyword>
<dbReference type="PROSITE" id="PS51257">
    <property type="entry name" value="PROKAR_LIPOPROTEIN"/>
    <property type="match status" value="1"/>
</dbReference>
<dbReference type="AlphaFoldDB" id="A0A3G2L7W1"/>
<accession>A0A3G2L7W1</accession>
<gene>
    <name evidence="1" type="ORF">D1013_13715</name>
</gene>
<sequence length="178" mass="20516">MGVSKHMPKSIGILISLSISLLFSCKSEPIRPFEFSVNDYNYASAYSMAYKLTERELTITFRGELEGESDSLLFSTSDLPKSKIRRISSIKLDSLNDIYMNNCVSDGDVKMVGLKKDSVIKFVQLNNYYHPELSPVFEMINELVPDKFKMYHDKKDLKEKMKNCDSFNIIRNREEIGK</sequence>
<organism evidence="1 2">
    <name type="scientific">Euzebyella marina</name>
    <dbReference type="NCBI Taxonomy" id="1761453"/>
    <lineage>
        <taxon>Bacteria</taxon>
        <taxon>Pseudomonadati</taxon>
        <taxon>Bacteroidota</taxon>
        <taxon>Flavobacteriia</taxon>
        <taxon>Flavobacteriales</taxon>
        <taxon>Flavobacteriaceae</taxon>
        <taxon>Euzebyella</taxon>
    </lineage>
</organism>
<evidence type="ECO:0000313" key="2">
    <source>
        <dbReference type="Proteomes" id="UP000276309"/>
    </source>
</evidence>
<dbReference type="OrthoDB" id="1436515at2"/>
<protein>
    <submittedName>
        <fullName evidence="1">Uncharacterized protein</fullName>
    </submittedName>
</protein>
<dbReference type="RefSeq" id="WP_121849372.1">
    <property type="nucleotide sequence ID" value="NZ_JBHULW010000005.1"/>
</dbReference>
<proteinExistence type="predicted"/>
<dbReference type="Proteomes" id="UP000276309">
    <property type="component" value="Chromosome"/>
</dbReference>